<dbReference type="STRING" id="686832.A0A0C3BMB8"/>
<feature type="compositionally biased region" description="Basic residues" evidence="1">
    <location>
        <begin position="670"/>
        <end position="681"/>
    </location>
</feature>
<proteinExistence type="predicted"/>
<reference evidence="3 4" key="1">
    <citation type="submission" date="2014-04" db="EMBL/GenBank/DDBJ databases">
        <authorList>
            <consortium name="DOE Joint Genome Institute"/>
            <person name="Kuo A."/>
            <person name="Gay G."/>
            <person name="Dore J."/>
            <person name="Kohler A."/>
            <person name="Nagy L.G."/>
            <person name="Floudas D."/>
            <person name="Copeland A."/>
            <person name="Barry K.W."/>
            <person name="Cichocki N."/>
            <person name="Veneault-Fourrey C."/>
            <person name="LaButti K."/>
            <person name="Lindquist E.A."/>
            <person name="Lipzen A."/>
            <person name="Lundell T."/>
            <person name="Morin E."/>
            <person name="Murat C."/>
            <person name="Sun H."/>
            <person name="Tunlid A."/>
            <person name="Henrissat B."/>
            <person name="Grigoriev I.V."/>
            <person name="Hibbett D.S."/>
            <person name="Martin F."/>
            <person name="Nordberg H.P."/>
            <person name="Cantor M.N."/>
            <person name="Hua S.X."/>
        </authorList>
    </citation>
    <scope>NUCLEOTIDE SEQUENCE [LARGE SCALE GENOMIC DNA]</scope>
    <source>
        <strain evidence="4">h7</strain>
    </source>
</reference>
<dbReference type="HOGENOM" id="CLU_372564_0_0_1"/>
<dbReference type="Proteomes" id="UP000053424">
    <property type="component" value="Unassembled WGS sequence"/>
</dbReference>
<dbReference type="EMBL" id="KN831794">
    <property type="protein sequence ID" value="KIM37855.1"/>
    <property type="molecule type" value="Genomic_DNA"/>
</dbReference>
<feature type="compositionally biased region" description="Polar residues" evidence="1">
    <location>
        <begin position="656"/>
        <end position="669"/>
    </location>
</feature>
<gene>
    <name evidence="3" type="ORF">M413DRAFT_448127</name>
</gene>
<keyword evidence="2" id="KW-0812">Transmembrane</keyword>
<keyword evidence="2" id="KW-0472">Membrane</keyword>
<feature type="region of interest" description="Disordered" evidence="1">
    <location>
        <begin position="108"/>
        <end position="138"/>
    </location>
</feature>
<evidence type="ECO:0000256" key="2">
    <source>
        <dbReference type="SAM" id="Phobius"/>
    </source>
</evidence>
<organism evidence="3 4">
    <name type="scientific">Hebeloma cylindrosporum</name>
    <dbReference type="NCBI Taxonomy" id="76867"/>
    <lineage>
        <taxon>Eukaryota</taxon>
        <taxon>Fungi</taxon>
        <taxon>Dikarya</taxon>
        <taxon>Basidiomycota</taxon>
        <taxon>Agaricomycotina</taxon>
        <taxon>Agaricomycetes</taxon>
        <taxon>Agaricomycetidae</taxon>
        <taxon>Agaricales</taxon>
        <taxon>Agaricineae</taxon>
        <taxon>Hymenogastraceae</taxon>
        <taxon>Hebeloma</taxon>
    </lineage>
</organism>
<feature type="region of interest" description="Disordered" evidence="1">
    <location>
        <begin position="424"/>
        <end position="489"/>
    </location>
</feature>
<sequence>MNAGILIPDNQQGSTAPDGGGFLRLGPGGEIQIEGSSEAEPYVIPDGDGPFATISVFSVTTLPATELSPSMATSAPSMATSVQISSSQGTIFLSTSTSASTLVETSTTTALSSSESRQQPSRTSSSASASASPTTSSSANKSILRTSVSLITSTIVSSSRVSSTISSSLTSSVTSSSYTSIQSIVITSSSFFPSSSSFSASSAIFTASSTNSSTLLSGTSSKPAPSETFFAPPIKTNASALTVHDPPFYVGIVLGTIAGIALLAALVAWLIRYKAKRRRAARTVVPWARSYDPDNGGLEAGHGDVDRLALGAMHLGSREDLAHVQAWSPRGDRDVGEPRRSESYLNGSMYSLHNHSIPGHTLFSDESLGALSAFEGNNTPGLRPNRTHRQLPSHLIDESFTARARREDEALRYAQYYGRPMPERTVNGRGFGGSPQGLGKGNILGSHWNQESPTRSVVERLRNRGKLSEPPLEDIGPLPTPGAPHREGKDEVEPWASTFKMNLVNAFNSVAANLSRAPHTQLEDDKLTALPRRATRKSVRNAFYDEKTDDGKGLFRCGSTSTIQSKPWTLEENPDGPGVVHLHIPGNEVPRRPSMPPPNLSFGDGESIYDDHGSDFHRMPSGESQIPLIASSKPPPAFIRPEAHFFRGLHKNVNETPASRENSMHSTFPSRRRNPVHKRPRTPAINRFSSLSTLHQRREGIDSVVIEPDTISKLPSTESNPGSEYSSTTLDAAVVQALKGRHTGRT</sequence>
<evidence type="ECO:0000313" key="4">
    <source>
        <dbReference type="Proteomes" id="UP000053424"/>
    </source>
</evidence>
<evidence type="ECO:0000256" key="1">
    <source>
        <dbReference type="SAM" id="MobiDB-lite"/>
    </source>
</evidence>
<keyword evidence="4" id="KW-1185">Reference proteome</keyword>
<feature type="compositionally biased region" description="Polar residues" evidence="1">
    <location>
        <begin position="713"/>
        <end position="729"/>
    </location>
</feature>
<reference evidence="4" key="2">
    <citation type="submission" date="2015-01" db="EMBL/GenBank/DDBJ databases">
        <title>Evolutionary Origins and Diversification of the Mycorrhizal Mutualists.</title>
        <authorList>
            <consortium name="DOE Joint Genome Institute"/>
            <consortium name="Mycorrhizal Genomics Consortium"/>
            <person name="Kohler A."/>
            <person name="Kuo A."/>
            <person name="Nagy L.G."/>
            <person name="Floudas D."/>
            <person name="Copeland A."/>
            <person name="Barry K.W."/>
            <person name="Cichocki N."/>
            <person name="Veneault-Fourrey C."/>
            <person name="LaButti K."/>
            <person name="Lindquist E.A."/>
            <person name="Lipzen A."/>
            <person name="Lundell T."/>
            <person name="Morin E."/>
            <person name="Murat C."/>
            <person name="Riley R."/>
            <person name="Ohm R."/>
            <person name="Sun H."/>
            <person name="Tunlid A."/>
            <person name="Henrissat B."/>
            <person name="Grigoriev I.V."/>
            <person name="Hibbett D.S."/>
            <person name="Martin F."/>
        </authorList>
    </citation>
    <scope>NUCLEOTIDE SEQUENCE [LARGE SCALE GENOMIC DNA]</scope>
    <source>
        <strain evidence="4">h7</strain>
    </source>
</reference>
<feature type="region of interest" description="Disordered" evidence="1">
    <location>
        <begin position="656"/>
        <end position="682"/>
    </location>
</feature>
<dbReference type="AlphaFoldDB" id="A0A0C3BMB8"/>
<dbReference type="OrthoDB" id="3061923at2759"/>
<name>A0A0C3BMB8_HEBCY</name>
<feature type="region of interest" description="Disordered" evidence="1">
    <location>
        <begin position="699"/>
        <end position="729"/>
    </location>
</feature>
<evidence type="ECO:0000313" key="3">
    <source>
        <dbReference type="EMBL" id="KIM37855.1"/>
    </source>
</evidence>
<accession>A0A0C3BMB8</accession>
<feature type="transmembrane region" description="Helical" evidence="2">
    <location>
        <begin position="248"/>
        <end position="271"/>
    </location>
</feature>
<keyword evidence="2" id="KW-1133">Transmembrane helix</keyword>
<feature type="compositionally biased region" description="Gly residues" evidence="1">
    <location>
        <begin position="429"/>
        <end position="442"/>
    </location>
</feature>
<protein>
    <submittedName>
        <fullName evidence="3">Uncharacterized protein</fullName>
    </submittedName>
</protein>